<dbReference type="AlphaFoldDB" id="A0A5C7H2L9"/>
<dbReference type="InterPro" id="IPR002885">
    <property type="entry name" value="PPR_rpt"/>
</dbReference>
<name>A0A5C7H2L9_9ROSI</name>
<dbReference type="NCBIfam" id="TIGR00756">
    <property type="entry name" value="PPR"/>
    <property type="match status" value="6"/>
</dbReference>
<accession>A0A5C7H2L9</accession>
<dbReference type="Pfam" id="PF20431">
    <property type="entry name" value="E_motif"/>
    <property type="match status" value="1"/>
</dbReference>
<dbReference type="FunFam" id="1.25.40.10:FF:000470">
    <property type="entry name" value="Pentatricopeptide repeat-containing protein At5g66520"/>
    <property type="match status" value="1"/>
</dbReference>
<dbReference type="GO" id="GO:0009451">
    <property type="term" value="P:RNA modification"/>
    <property type="evidence" value="ECO:0007669"/>
    <property type="project" value="InterPro"/>
</dbReference>
<dbReference type="PANTHER" id="PTHR47926:SF436">
    <property type="entry name" value="PENTATRICOPEPTIDE REPEAT-CONTAINING PROTEIN ELI1, CHLOROPLASTIC-LIKE ISOFORM X2"/>
    <property type="match status" value="1"/>
</dbReference>
<dbReference type="EMBL" id="VAHF01000011">
    <property type="protein sequence ID" value="TXG50975.1"/>
    <property type="molecule type" value="Genomic_DNA"/>
</dbReference>
<dbReference type="InterPro" id="IPR046960">
    <property type="entry name" value="PPR_At4g14850-like_plant"/>
</dbReference>
<dbReference type="Pfam" id="PF13041">
    <property type="entry name" value="PPR_2"/>
    <property type="match status" value="2"/>
</dbReference>
<feature type="repeat" description="PPR" evidence="2">
    <location>
        <begin position="195"/>
        <end position="225"/>
    </location>
</feature>
<evidence type="ECO:0000256" key="1">
    <source>
        <dbReference type="ARBA" id="ARBA00022737"/>
    </source>
</evidence>
<keyword evidence="4" id="KW-1185">Reference proteome</keyword>
<sequence>MSSLPPPPLALPAKPFKSFKKLNSLTLQQHISLLQLCKYTTEFTQLHSKLIKLGLIHNPLAFTTLLCYCSISPYADINYARSIFNHDKNPNTFAYNVIIRGYAQKNQPQYALLLFYTMLTTSSSSSVPNKLTFPFVFKACSKLRAIKEGLQLHGQVIKRGLSDDVFVQNSLIGLYSACGLVGFGLQLFDKMSDRDVVSWNSMISGLVGDGLLEEGRLLFDTMLEKSIVTWNCLIDGYVKGGLLDEARGLFDRMKERDSISWNTMISGYVNLGLMEDAEVLFSLMPKEMKDLITFNLMIDGYAREGRFKNIVEVFEEMRLLNITPNRFTIVSLLTACSHLVALEQGEWVQAYIERNEIEVDAVMGTALVNMFAKCGNIDRAISVFESMEERDVLAWNTMIYNLGVHGYGQEALSVFSDMLKSNIPPDETTFLGVLSACRHSGLVEEGKIYFHLMSEVHGLVPKVEHYGCMVDLLSRADLLEDAKELIETSEMKSSIPMWGALLGASSRLGNIEMGEYAAKHLMTLDPFDSSCHVVLSNMYSAAGMNEKAIAVRKNMKDHGIEKGPGYSSIEINGVVQEFTVGSNSLE</sequence>
<dbReference type="PROSITE" id="PS51375">
    <property type="entry name" value="PPR"/>
    <property type="match status" value="6"/>
</dbReference>
<dbReference type="Gene3D" id="1.25.40.10">
    <property type="entry name" value="Tetratricopeptide repeat domain"/>
    <property type="match status" value="4"/>
</dbReference>
<evidence type="ECO:0008006" key="5">
    <source>
        <dbReference type="Google" id="ProtNLM"/>
    </source>
</evidence>
<evidence type="ECO:0000313" key="4">
    <source>
        <dbReference type="Proteomes" id="UP000323000"/>
    </source>
</evidence>
<gene>
    <name evidence="3" type="ORF">EZV62_023499</name>
</gene>
<dbReference type="OrthoDB" id="330671at2759"/>
<feature type="repeat" description="PPR" evidence="2">
    <location>
        <begin position="360"/>
        <end position="390"/>
    </location>
</feature>
<evidence type="ECO:0000256" key="2">
    <source>
        <dbReference type="PROSITE-ProRule" id="PRU00708"/>
    </source>
</evidence>
<dbReference type="Proteomes" id="UP000323000">
    <property type="component" value="Chromosome 11"/>
</dbReference>
<feature type="repeat" description="PPR" evidence="2">
    <location>
        <begin position="290"/>
        <end position="324"/>
    </location>
</feature>
<keyword evidence="1" id="KW-0677">Repeat</keyword>
<feature type="repeat" description="PPR" evidence="2">
    <location>
        <begin position="391"/>
        <end position="425"/>
    </location>
</feature>
<dbReference type="FunFam" id="1.25.40.10:FF:000090">
    <property type="entry name" value="Pentatricopeptide repeat-containing protein, chloroplastic"/>
    <property type="match status" value="1"/>
</dbReference>
<feature type="repeat" description="PPR" evidence="2">
    <location>
        <begin position="226"/>
        <end position="260"/>
    </location>
</feature>
<dbReference type="Pfam" id="PF01535">
    <property type="entry name" value="PPR"/>
    <property type="match status" value="5"/>
</dbReference>
<organism evidence="3 4">
    <name type="scientific">Acer yangbiense</name>
    <dbReference type="NCBI Taxonomy" id="1000413"/>
    <lineage>
        <taxon>Eukaryota</taxon>
        <taxon>Viridiplantae</taxon>
        <taxon>Streptophyta</taxon>
        <taxon>Embryophyta</taxon>
        <taxon>Tracheophyta</taxon>
        <taxon>Spermatophyta</taxon>
        <taxon>Magnoliopsida</taxon>
        <taxon>eudicotyledons</taxon>
        <taxon>Gunneridae</taxon>
        <taxon>Pentapetalae</taxon>
        <taxon>rosids</taxon>
        <taxon>malvids</taxon>
        <taxon>Sapindales</taxon>
        <taxon>Sapindaceae</taxon>
        <taxon>Hippocastanoideae</taxon>
        <taxon>Acereae</taxon>
        <taxon>Acer</taxon>
    </lineage>
</organism>
<comment type="caution">
    <text evidence="3">The sequence shown here is derived from an EMBL/GenBank/DDBJ whole genome shotgun (WGS) entry which is preliminary data.</text>
</comment>
<reference evidence="4" key="1">
    <citation type="journal article" date="2019" name="Gigascience">
        <title>De novo genome assembly of the endangered Acer yangbiense, a plant species with extremely small populations endemic to Yunnan Province, China.</title>
        <authorList>
            <person name="Yang J."/>
            <person name="Wariss H.M."/>
            <person name="Tao L."/>
            <person name="Zhang R."/>
            <person name="Yun Q."/>
            <person name="Hollingsworth P."/>
            <person name="Dao Z."/>
            <person name="Luo G."/>
            <person name="Guo H."/>
            <person name="Ma Y."/>
            <person name="Sun W."/>
        </authorList>
    </citation>
    <scope>NUCLEOTIDE SEQUENCE [LARGE SCALE GENOMIC DNA]</scope>
    <source>
        <strain evidence="4">cv. Malutang</strain>
    </source>
</reference>
<feature type="repeat" description="PPR" evidence="2">
    <location>
        <begin position="91"/>
        <end position="125"/>
    </location>
</feature>
<dbReference type="InterPro" id="IPR011990">
    <property type="entry name" value="TPR-like_helical_dom_sf"/>
</dbReference>
<proteinExistence type="predicted"/>
<protein>
    <recommendedName>
        <fullName evidence="5">Pentacotripeptide-repeat region of PRORP domain-containing protein</fullName>
    </recommendedName>
</protein>
<dbReference type="PANTHER" id="PTHR47926">
    <property type="entry name" value="PENTATRICOPEPTIDE REPEAT-CONTAINING PROTEIN"/>
    <property type="match status" value="1"/>
</dbReference>
<dbReference type="InterPro" id="IPR046848">
    <property type="entry name" value="E_motif"/>
</dbReference>
<evidence type="ECO:0000313" key="3">
    <source>
        <dbReference type="EMBL" id="TXG50975.1"/>
    </source>
</evidence>
<dbReference type="GO" id="GO:0003723">
    <property type="term" value="F:RNA binding"/>
    <property type="evidence" value="ECO:0007669"/>
    <property type="project" value="InterPro"/>
</dbReference>